<protein>
    <submittedName>
        <fullName evidence="1">Uncharacterized protein</fullName>
    </submittedName>
</protein>
<keyword evidence="2" id="KW-1185">Reference proteome</keyword>
<name>A0A392UZ32_9FABA</name>
<evidence type="ECO:0000313" key="1">
    <source>
        <dbReference type="EMBL" id="MCI81276.1"/>
    </source>
</evidence>
<dbReference type="EMBL" id="LXQA011015167">
    <property type="protein sequence ID" value="MCI81276.1"/>
    <property type="molecule type" value="Genomic_DNA"/>
</dbReference>
<evidence type="ECO:0000313" key="2">
    <source>
        <dbReference type="Proteomes" id="UP000265520"/>
    </source>
</evidence>
<dbReference type="Proteomes" id="UP000265520">
    <property type="component" value="Unassembled WGS sequence"/>
</dbReference>
<organism evidence="1 2">
    <name type="scientific">Trifolium medium</name>
    <dbReference type="NCBI Taxonomy" id="97028"/>
    <lineage>
        <taxon>Eukaryota</taxon>
        <taxon>Viridiplantae</taxon>
        <taxon>Streptophyta</taxon>
        <taxon>Embryophyta</taxon>
        <taxon>Tracheophyta</taxon>
        <taxon>Spermatophyta</taxon>
        <taxon>Magnoliopsida</taxon>
        <taxon>eudicotyledons</taxon>
        <taxon>Gunneridae</taxon>
        <taxon>Pentapetalae</taxon>
        <taxon>rosids</taxon>
        <taxon>fabids</taxon>
        <taxon>Fabales</taxon>
        <taxon>Fabaceae</taxon>
        <taxon>Papilionoideae</taxon>
        <taxon>50 kb inversion clade</taxon>
        <taxon>NPAAA clade</taxon>
        <taxon>Hologalegina</taxon>
        <taxon>IRL clade</taxon>
        <taxon>Trifolieae</taxon>
        <taxon>Trifolium</taxon>
    </lineage>
</organism>
<reference evidence="1 2" key="1">
    <citation type="journal article" date="2018" name="Front. Plant Sci.">
        <title>Red Clover (Trifolium pratense) and Zigzag Clover (T. medium) - A Picture of Genomic Similarities and Differences.</title>
        <authorList>
            <person name="Dluhosova J."/>
            <person name="Istvanek J."/>
            <person name="Nedelnik J."/>
            <person name="Repkova J."/>
        </authorList>
    </citation>
    <scope>NUCLEOTIDE SEQUENCE [LARGE SCALE GENOMIC DNA]</scope>
    <source>
        <strain evidence="2">cv. 10/8</strain>
        <tissue evidence="1">Leaf</tissue>
    </source>
</reference>
<accession>A0A392UZ32</accession>
<comment type="caution">
    <text evidence="1">The sequence shown here is derived from an EMBL/GenBank/DDBJ whole genome shotgun (WGS) entry which is preliminary data.</text>
</comment>
<feature type="non-terminal residue" evidence="1">
    <location>
        <position position="1"/>
    </location>
</feature>
<proteinExistence type="predicted"/>
<sequence length="37" mass="4091">DRKMVQQEQLAAALSPEKFVISVTEMVTAAERILDDG</sequence>
<dbReference type="AlphaFoldDB" id="A0A392UZ32"/>